<dbReference type="EMBL" id="CAJNON010001395">
    <property type="protein sequence ID" value="CAF1459004.1"/>
    <property type="molecule type" value="Genomic_DNA"/>
</dbReference>
<evidence type="ECO:0000313" key="2">
    <source>
        <dbReference type="EMBL" id="CAF4042252.1"/>
    </source>
</evidence>
<name>A0A815Q6J7_9BILA</name>
<protein>
    <submittedName>
        <fullName evidence="1">Uncharacterized protein</fullName>
    </submittedName>
</protein>
<dbReference type="OrthoDB" id="10161848at2759"/>
<reference evidence="1" key="1">
    <citation type="submission" date="2021-02" db="EMBL/GenBank/DDBJ databases">
        <authorList>
            <person name="Nowell W R."/>
        </authorList>
    </citation>
    <scope>NUCLEOTIDE SEQUENCE</scope>
</reference>
<dbReference type="EMBL" id="CAJOAY010003836">
    <property type="protein sequence ID" value="CAF4042252.1"/>
    <property type="molecule type" value="Genomic_DNA"/>
</dbReference>
<dbReference type="Proteomes" id="UP000663881">
    <property type="component" value="Unassembled WGS sequence"/>
</dbReference>
<accession>A0A815Q6J7</accession>
<proteinExistence type="predicted"/>
<organism evidence="1 3">
    <name type="scientific">Adineta steineri</name>
    <dbReference type="NCBI Taxonomy" id="433720"/>
    <lineage>
        <taxon>Eukaryota</taxon>
        <taxon>Metazoa</taxon>
        <taxon>Spiralia</taxon>
        <taxon>Gnathifera</taxon>
        <taxon>Rotifera</taxon>
        <taxon>Eurotatoria</taxon>
        <taxon>Bdelloidea</taxon>
        <taxon>Adinetida</taxon>
        <taxon>Adinetidae</taxon>
        <taxon>Adineta</taxon>
    </lineage>
</organism>
<comment type="caution">
    <text evidence="1">The sequence shown here is derived from an EMBL/GenBank/DDBJ whole genome shotgun (WGS) entry which is preliminary data.</text>
</comment>
<dbReference type="AlphaFoldDB" id="A0A815Q6J7"/>
<evidence type="ECO:0000313" key="1">
    <source>
        <dbReference type="EMBL" id="CAF1459004.1"/>
    </source>
</evidence>
<dbReference type="Proteomes" id="UP000663891">
    <property type="component" value="Unassembled WGS sequence"/>
</dbReference>
<sequence length="77" mass="8684">MSSINASNIITTEREVYLRFIGAFNILLTSLLLESDLVEDNVQLTELRTPVGIVTMSLFTLSCKQIQMETILPNHDQ</sequence>
<gene>
    <name evidence="2" type="ORF">OKA104_LOCUS32255</name>
    <name evidence="1" type="ORF">VCS650_LOCUS39935</name>
</gene>
<evidence type="ECO:0000313" key="3">
    <source>
        <dbReference type="Proteomes" id="UP000663891"/>
    </source>
</evidence>